<dbReference type="RefSeq" id="WP_102483453.1">
    <property type="nucleotide sequence ID" value="NZ_MCSW01000230.1"/>
</dbReference>
<protein>
    <recommendedName>
        <fullName evidence="5">DUF2946 domain-containing protein</fullName>
    </recommendedName>
</protein>
<accession>A0A2N7C7Q5</accession>
<keyword evidence="2" id="KW-0732">Signal</keyword>
<proteinExistence type="predicted"/>
<organism evidence="3 4">
    <name type="scientific">Vibrio splendidus</name>
    <dbReference type="NCBI Taxonomy" id="29497"/>
    <lineage>
        <taxon>Bacteria</taxon>
        <taxon>Pseudomonadati</taxon>
        <taxon>Pseudomonadota</taxon>
        <taxon>Gammaproteobacteria</taxon>
        <taxon>Vibrionales</taxon>
        <taxon>Vibrionaceae</taxon>
        <taxon>Vibrio</taxon>
    </lineage>
</organism>
<feature type="chain" id="PRO_5014620451" description="DUF2946 domain-containing protein" evidence="2">
    <location>
        <begin position="30"/>
        <end position="124"/>
    </location>
</feature>
<reference evidence="4" key="1">
    <citation type="submission" date="2016-07" db="EMBL/GenBank/DDBJ databases">
        <title>Nontailed viruses are major unrecognized killers of bacteria in the ocean.</title>
        <authorList>
            <person name="Kauffman K."/>
            <person name="Hussain F."/>
            <person name="Yang J."/>
            <person name="Arevalo P."/>
            <person name="Brown J."/>
            <person name="Cutler M."/>
            <person name="Kelly L."/>
            <person name="Polz M.F."/>
        </authorList>
    </citation>
    <scope>NUCLEOTIDE SEQUENCE [LARGE SCALE GENOMIC DNA]</scope>
    <source>
        <strain evidence="4">10N.286.54.F3</strain>
    </source>
</reference>
<evidence type="ECO:0008006" key="5">
    <source>
        <dbReference type="Google" id="ProtNLM"/>
    </source>
</evidence>
<dbReference type="Proteomes" id="UP000235405">
    <property type="component" value="Unassembled WGS sequence"/>
</dbReference>
<evidence type="ECO:0000256" key="1">
    <source>
        <dbReference type="SAM" id="MobiDB-lite"/>
    </source>
</evidence>
<evidence type="ECO:0000256" key="2">
    <source>
        <dbReference type="SAM" id="SignalP"/>
    </source>
</evidence>
<gene>
    <name evidence="3" type="ORF">BCV19_19685</name>
</gene>
<feature type="region of interest" description="Disordered" evidence="1">
    <location>
        <begin position="44"/>
        <end position="69"/>
    </location>
</feature>
<dbReference type="AlphaFoldDB" id="A0A2N7C7Q5"/>
<sequence length="124" mass="13313">MPKLINKIWVHAFMLFAMLMATISVDSIASSNALQAPQAQSTSANSFSFSSSNISSVESTPTPFSSAQPNVDHHCCGSVCLLKMPPLIVSESFEPQIESLALIEKEPSHKAIVAPQAPYRPPIS</sequence>
<name>A0A2N7C7Q5_VIBSP</name>
<comment type="caution">
    <text evidence="3">The sequence shown here is derived from an EMBL/GenBank/DDBJ whole genome shotgun (WGS) entry which is preliminary data.</text>
</comment>
<dbReference type="EMBL" id="MCSW01000230">
    <property type="protein sequence ID" value="PMF16909.1"/>
    <property type="molecule type" value="Genomic_DNA"/>
</dbReference>
<feature type="signal peptide" evidence="2">
    <location>
        <begin position="1"/>
        <end position="29"/>
    </location>
</feature>
<evidence type="ECO:0000313" key="3">
    <source>
        <dbReference type="EMBL" id="PMF16909.1"/>
    </source>
</evidence>
<evidence type="ECO:0000313" key="4">
    <source>
        <dbReference type="Proteomes" id="UP000235405"/>
    </source>
</evidence>
<feature type="compositionally biased region" description="Low complexity" evidence="1">
    <location>
        <begin position="44"/>
        <end position="60"/>
    </location>
</feature>